<dbReference type="SMART" id="SM00116">
    <property type="entry name" value="CBS"/>
    <property type="match status" value="2"/>
</dbReference>
<feature type="binding site" evidence="3">
    <location>
        <position position="173"/>
    </location>
    <ligand>
        <name>Zn(2+)</name>
        <dbReference type="ChEBI" id="CHEBI:29105"/>
    </ligand>
</feature>
<feature type="binding site" evidence="3">
    <location>
        <position position="153"/>
    </location>
    <ligand>
        <name>Fe cation</name>
        <dbReference type="ChEBI" id="CHEBI:24875"/>
    </ligand>
</feature>
<evidence type="ECO:0000259" key="4">
    <source>
        <dbReference type="PROSITE" id="PS51371"/>
    </source>
</evidence>
<keyword evidence="1 2" id="KW-0129">CBS domain</keyword>
<dbReference type="STRING" id="1903181.BTN85_0684"/>
<dbReference type="PROSITE" id="PS51901">
    <property type="entry name" value="ACP_MB"/>
    <property type="match status" value="1"/>
</dbReference>
<dbReference type="GO" id="GO:0046872">
    <property type="term" value="F:metal ion binding"/>
    <property type="evidence" value="ECO:0007669"/>
    <property type="project" value="UniProtKB-KW"/>
</dbReference>
<keyword evidence="7" id="KW-1185">Reference proteome</keyword>
<feature type="binding site" evidence="3">
    <location>
        <position position="156"/>
    </location>
    <ligand>
        <name>Fe cation</name>
        <dbReference type="ChEBI" id="CHEBI:24875"/>
    </ligand>
</feature>
<keyword evidence="3" id="KW-0862">Zinc</keyword>
<keyword evidence="3" id="KW-0408">Iron</keyword>
<gene>
    <name evidence="6" type="ORF">BTN85_0684</name>
</gene>
<feature type="binding site" evidence="3">
    <location>
        <position position="176"/>
    </location>
    <ligand>
        <name>Fe cation</name>
        <dbReference type="ChEBI" id="CHEBI:24875"/>
    </ligand>
</feature>
<dbReference type="InterPro" id="IPR044065">
    <property type="entry name" value="ACP_MB"/>
</dbReference>
<dbReference type="PANTHER" id="PTHR43080:SF2">
    <property type="entry name" value="CBS DOMAIN-CONTAINING PROTEIN"/>
    <property type="match status" value="1"/>
</dbReference>
<dbReference type="PROSITE" id="PS51371">
    <property type="entry name" value="CBS"/>
    <property type="match status" value="2"/>
</dbReference>
<evidence type="ECO:0000256" key="1">
    <source>
        <dbReference type="ARBA" id="ARBA00023122"/>
    </source>
</evidence>
<feature type="domain" description="CBS" evidence="4">
    <location>
        <begin position="11"/>
        <end position="68"/>
    </location>
</feature>
<accession>A0A1Q6DV27</accession>
<dbReference type="AlphaFoldDB" id="A0A1Q6DV27"/>
<evidence type="ECO:0000256" key="2">
    <source>
        <dbReference type="PROSITE-ProRule" id="PRU00703"/>
    </source>
</evidence>
<dbReference type="PANTHER" id="PTHR43080">
    <property type="entry name" value="CBS DOMAIN-CONTAINING PROTEIN CBSX3, MITOCHONDRIAL"/>
    <property type="match status" value="1"/>
</dbReference>
<dbReference type="InterPro" id="IPR046342">
    <property type="entry name" value="CBS_dom_sf"/>
</dbReference>
<dbReference type="InterPro" id="IPR051257">
    <property type="entry name" value="Diverse_CBS-Domain"/>
</dbReference>
<dbReference type="Pfam" id="PF00571">
    <property type="entry name" value="CBS"/>
    <property type="match status" value="2"/>
</dbReference>
<dbReference type="EMBL" id="MSDW01000001">
    <property type="protein sequence ID" value="OKY78198.1"/>
    <property type="molecule type" value="Genomic_DNA"/>
</dbReference>
<keyword evidence="3" id="KW-0479">Metal-binding</keyword>
<sequence length="188" mass="20970">METKIPVKEIMTRDVITIQGDRDVQDASMKMVEKEVGSLVVVDKENKPIGIITERDLVRKVLSKGKSIGTRIKKVMTEPLVSVNKNEELNEAIRKMRDLNIKKLPVIESGKLEGIMTETDVLSISPEMNEILGEATTFTQNPNRTEDWETGICESCSSFSKNLQSVEGGVLLCEQCREETEVEGAEAQ</sequence>
<dbReference type="SUPFAM" id="SSF54631">
    <property type="entry name" value="CBS-domain pair"/>
    <property type="match status" value="1"/>
</dbReference>
<evidence type="ECO:0000313" key="6">
    <source>
        <dbReference type="EMBL" id="OKY78198.1"/>
    </source>
</evidence>
<feature type="domain" description="ACP-type MB" evidence="5">
    <location>
        <begin position="148"/>
        <end position="183"/>
    </location>
</feature>
<dbReference type="InParanoid" id="A0A1Q6DV27"/>
<name>A0A1Q6DV27_METT1</name>
<reference evidence="6" key="1">
    <citation type="submission" date="2016-12" db="EMBL/GenBank/DDBJ databases">
        <title>Discovery of methanogenic haloarchaea.</title>
        <authorList>
            <person name="Sorokin D.Y."/>
            <person name="Makarova K.S."/>
            <person name="Abbas B."/>
            <person name="Ferrer M."/>
            <person name="Golyshin P.N."/>
        </authorList>
    </citation>
    <scope>NUCLEOTIDE SEQUENCE [LARGE SCALE GENOMIC DNA]</scope>
    <source>
        <strain evidence="6">HMET1</strain>
    </source>
</reference>
<dbReference type="InterPro" id="IPR000644">
    <property type="entry name" value="CBS_dom"/>
</dbReference>
<evidence type="ECO:0000259" key="5">
    <source>
        <dbReference type="PROSITE" id="PS51901"/>
    </source>
</evidence>
<protein>
    <submittedName>
        <fullName evidence="6">CBS domain containing protein</fullName>
    </submittedName>
</protein>
<feature type="binding site" evidence="3">
    <location>
        <position position="153"/>
    </location>
    <ligand>
        <name>Zn(2+)</name>
        <dbReference type="ChEBI" id="CHEBI:29105"/>
    </ligand>
</feature>
<organism evidence="6 7">
    <name type="scientific">Methanohalarchaeum thermophilum</name>
    <dbReference type="NCBI Taxonomy" id="1903181"/>
    <lineage>
        <taxon>Archaea</taxon>
        <taxon>Methanobacteriati</taxon>
        <taxon>Methanobacteriota</taxon>
        <taxon>Methanonatronarchaeia</taxon>
        <taxon>Methanonatronarchaeales</taxon>
        <taxon>Methanonatronarchaeaceae</taxon>
        <taxon>Candidatus Methanohalarchaeum</taxon>
    </lineage>
</organism>
<comment type="caution">
    <text evidence="6">The sequence shown here is derived from an EMBL/GenBank/DDBJ whole genome shotgun (WGS) entry which is preliminary data.</text>
</comment>
<evidence type="ECO:0000256" key="3">
    <source>
        <dbReference type="PROSITE-ProRule" id="PRU01249"/>
    </source>
</evidence>
<dbReference type="Proteomes" id="UP000185744">
    <property type="component" value="Unassembled WGS sequence"/>
</dbReference>
<feature type="binding site" evidence="3">
    <location>
        <position position="156"/>
    </location>
    <ligand>
        <name>Zn(2+)</name>
        <dbReference type="ChEBI" id="CHEBI:29105"/>
    </ligand>
</feature>
<proteinExistence type="predicted"/>
<feature type="domain" description="CBS" evidence="4">
    <location>
        <begin position="76"/>
        <end position="131"/>
    </location>
</feature>
<dbReference type="CDD" id="cd09836">
    <property type="entry name" value="CBS_pair_arch"/>
    <property type="match status" value="1"/>
</dbReference>
<evidence type="ECO:0000313" key="7">
    <source>
        <dbReference type="Proteomes" id="UP000185744"/>
    </source>
</evidence>
<dbReference type="Gene3D" id="3.10.580.10">
    <property type="entry name" value="CBS-domain"/>
    <property type="match status" value="1"/>
</dbReference>
<feature type="binding site" evidence="3">
    <location>
        <position position="173"/>
    </location>
    <ligand>
        <name>Fe cation</name>
        <dbReference type="ChEBI" id="CHEBI:24875"/>
    </ligand>
</feature>
<feature type="binding site" evidence="3">
    <location>
        <position position="176"/>
    </location>
    <ligand>
        <name>Zn(2+)</name>
        <dbReference type="ChEBI" id="CHEBI:29105"/>
    </ligand>
</feature>